<protein>
    <submittedName>
        <fullName evidence="1">Uncharacterized protein</fullName>
    </submittedName>
</protein>
<evidence type="ECO:0000313" key="2">
    <source>
        <dbReference type="Proteomes" id="UP001175227"/>
    </source>
</evidence>
<comment type="caution">
    <text evidence="1">The sequence shown here is derived from an EMBL/GenBank/DDBJ whole genome shotgun (WGS) entry which is preliminary data.</text>
</comment>
<keyword evidence="2" id="KW-1185">Reference proteome</keyword>
<dbReference type="EMBL" id="JAUEPR010000048">
    <property type="protein sequence ID" value="KAK0471733.1"/>
    <property type="molecule type" value="Genomic_DNA"/>
</dbReference>
<reference evidence="1" key="1">
    <citation type="submission" date="2023-06" db="EMBL/GenBank/DDBJ databases">
        <authorList>
            <consortium name="Lawrence Berkeley National Laboratory"/>
            <person name="Ahrendt S."/>
            <person name="Sahu N."/>
            <person name="Indic B."/>
            <person name="Wong-Bajracharya J."/>
            <person name="Merenyi Z."/>
            <person name="Ke H.-M."/>
            <person name="Monk M."/>
            <person name="Kocsube S."/>
            <person name="Drula E."/>
            <person name="Lipzen A."/>
            <person name="Balint B."/>
            <person name="Henrissat B."/>
            <person name="Andreopoulos B."/>
            <person name="Martin F.M."/>
            <person name="Harder C.B."/>
            <person name="Rigling D."/>
            <person name="Ford K.L."/>
            <person name="Foster G.D."/>
            <person name="Pangilinan J."/>
            <person name="Papanicolaou A."/>
            <person name="Barry K."/>
            <person name="LaButti K."/>
            <person name="Viragh M."/>
            <person name="Koriabine M."/>
            <person name="Yan M."/>
            <person name="Riley R."/>
            <person name="Champramary S."/>
            <person name="Plett K.L."/>
            <person name="Tsai I.J."/>
            <person name="Slot J."/>
            <person name="Sipos G."/>
            <person name="Plett J."/>
            <person name="Nagy L.G."/>
            <person name="Grigoriev I.V."/>
        </authorList>
    </citation>
    <scope>NUCLEOTIDE SEQUENCE</scope>
    <source>
        <strain evidence="1">ICMP 16352</strain>
    </source>
</reference>
<proteinExistence type="predicted"/>
<accession>A0AA39U0N2</accession>
<dbReference type="AlphaFoldDB" id="A0AA39U0N2"/>
<gene>
    <name evidence="1" type="ORF">IW261DRAFT_1571814</name>
</gene>
<sequence length="199" mass="22672">MAPPNVSQEIDWVVQSYYHSSGPSISRLLYERDIYSNQSNKTSREFFNMETHKPYRGTLLGRLHYGMSITTDLLFPLLNNDHWFRLGPSSESLSARLLFDAQVNVLQGLYAKNQDERLSSSWIHGWRQKHILIYIEPLVVKIIGSPNFNECGNTSTMPGQHATAEEILHEVEGNPVKIDVSLTVHLFAVHAHQVQVITT</sequence>
<dbReference type="Proteomes" id="UP001175227">
    <property type="component" value="Unassembled WGS sequence"/>
</dbReference>
<evidence type="ECO:0000313" key="1">
    <source>
        <dbReference type="EMBL" id="KAK0471733.1"/>
    </source>
</evidence>
<name>A0AA39U0N2_9AGAR</name>
<organism evidence="1 2">
    <name type="scientific">Armillaria novae-zelandiae</name>
    <dbReference type="NCBI Taxonomy" id="153914"/>
    <lineage>
        <taxon>Eukaryota</taxon>
        <taxon>Fungi</taxon>
        <taxon>Dikarya</taxon>
        <taxon>Basidiomycota</taxon>
        <taxon>Agaricomycotina</taxon>
        <taxon>Agaricomycetes</taxon>
        <taxon>Agaricomycetidae</taxon>
        <taxon>Agaricales</taxon>
        <taxon>Marasmiineae</taxon>
        <taxon>Physalacriaceae</taxon>
        <taxon>Armillaria</taxon>
    </lineage>
</organism>